<dbReference type="PROSITE" id="PS50113">
    <property type="entry name" value="PAC"/>
    <property type="match status" value="2"/>
</dbReference>
<dbReference type="GO" id="GO:0003677">
    <property type="term" value="F:DNA binding"/>
    <property type="evidence" value="ECO:0007669"/>
    <property type="project" value="InterPro"/>
</dbReference>
<evidence type="ECO:0000256" key="6">
    <source>
        <dbReference type="SAM" id="MobiDB-lite"/>
    </source>
</evidence>
<gene>
    <name evidence="9" type="ORF">IFDJLNFL_1481</name>
    <name evidence="10" type="ORF">MTDSW087_03513</name>
</gene>
<evidence type="ECO:0000256" key="3">
    <source>
        <dbReference type="ARBA" id="ARBA00022553"/>
    </source>
</evidence>
<dbReference type="EMBL" id="BPQI01000033">
    <property type="protein sequence ID" value="GJD55594.1"/>
    <property type="molecule type" value="Genomic_DNA"/>
</dbReference>
<reference evidence="9" key="3">
    <citation type="submission" date="2021-08" db="EMBL/GenBank/DDBJ databases">
        <authorList>
            <person name="Tani A."/>
            <person name="Ola A."/>
            <person name="Ogura Y."/>
            <person name="Katsura K."/>
            <person name="Hayashi T."/>
        </authorList>
    </citation>
    <scope>NUCLEOTIDE SEQUENCE</scope>
    <source>
        <strain evidence="9">DSM 22415</strain>
    </source>
</reference>
<dbReference type="InterPro" id="IPR013655">
    <property type="entry name" value="PAS_fold_3"/>
</dbReference>
<reference evidence="9" key="2">
    <citation type="journal article" date="2021" name="Front. Microbiol.">
        <title>Comprehensive Comparative Genomics and Phenotyping of Methylobacterium Species.</title>
        <authorList>
            <person name="Alessa O."/>
            <person name="Ogura Y."/>
            <person name="Fujitani Y."/>
            <person name="Takami H."/>
            <person name="Hayashi T."/>
            <person name="Sahin N."/>
            <person name="Tani A."/>
        </authorList>
    </citation>
    <scope>NUCLEOTIDE SEQUENCE</scope>
    <source>
        <strain evidence="9">DSM 22415</strain>
    </source>
</reference>
<dbReference type="SMART" id="SM00530">
    <property type="entry name" value="HTH_XRE"/>
    <property type="match status" value="1"/>
</dbReference>
<dbReference type="Proteomes" id="UP000401717">
    <property type="component" value="Unassembled WGS sequence"/>
</dbReference>
<dbReference type="Pfam" id="PF08447">
    <property type="entry name" value="PAS_3"/>
    <property type="match status" value="2"/>
</dbReference>
<dbReference type="Proteomes" id="UP001055303">
    <property type="component" value="Unassembled WGS sequence"/>
</dbReference>
<dbReference type="EC" id="2.7.13.3" evidence="2"/>
<keyword evidence="12" id="KW-1185">Reference proteome</keyword>
<evidence type="ECO:0000256" key="1">
    <source>
        <dbReference type="ARBA" id="ARBA00000085"/>
    </source>
</evidence>
<dbReference type="AlphaFoldDB" id="A0A564G1A2"/>
<evidence type="ECO:0000313" key="10">
    <source>
        <dbReference type="EMBL" id="VUF13806.1"/>
    </source>
</evidence>
<organism evidence="10 11">
    <name type="scientific">Methylobacterium dankookense</name>
    <dbReference type="NCBI Taxonomy" id="560405"/>
    <lineage>
        <taxon>Bacteria</taxon>
        <taxon>Pseudomonadati</taxon>
        <taxon>Pseudomonadota</taxon>
        <taxon>Alphaproteobacteria</taxon>
        <taxon>Hyphomicrobiales</taxon>
        <taxon>Methylobacteriaceae</taxon>
        <taxon>Methylobacterium</taxon>
    </lineage>
</organism>
<keyword evidence="5 10" id="KW-0418">Kinase</keyword>
<evidence type="ECO:0000313" key="12">
    <source>
        <dbReference type="Proteomes" id="UP001055303"/>
    </source>
</evidence>
<feature type="domain" description="PAC" evidence="7">
    <location>
        <begin position="224"/>
        <end position="276"/>
    </location>
</feature>
<evidence type="ECO:0000259" key="8">
    <source>
        <dbReference type="PROSITE" id="PS50943"/>
    </source>
</evidence>
<dbReference type="CDD" id="cd00093">
    <property type="entry name" value="HTH_XRE"/>
    <property type="match status" value="1"/>
</dbReference>
<dbReference type="InterPro" id="IPR001610">
    <property type="entry name" value="PAC"/>
</dbReference>
<dbReference type="GO" id="GO:0004673">
    <property type="term" value="F:protein histidine kinase activity"/>
    <property type="evidence" value="ECO:0007669"/>
    <property type="project" value="UniProtKB-EC"/>
</dbReference>
<keyword evidence="4 10" id="KW-0808">Transferase</keyword>
<keyword evidence="3" id="KW-0597">Phosphoprotein</keyword>
<reference evidence="10 11" key="1">
    <citation type="submission" date="2019-06" db="EMBL/GenBank/DDBJ databases">
        <authorList>
            <person name="Rodrigo-Torres L."/>
            <person name="Arahal R. D."/>
            <person name="Lucena T."/>
        </authorList>
    </citation>
    <scope>NUCLEOTIDE SEQUENCE [LARGE SCALE GENOMIC DNA]</scope>
    <source>
        <strain evidence="10 11">SW08-7</strain>
    </source>
</reference>
<dbReference type="RefSeq" id="WP_144766056.1">
    <property type="nucleotide sequence ID" value="NZ_BPQI01000033.1"/>
</dbReference>
<dbReference type="PANTHER" id="PTHR43304:SF1">
    <property type="entry name" value="PAC DOMAIN-CONTAINING PROTEIN"/>
    <property type="match status" value="1"/>
</dbReference>
<evidence type="ECO:0000256" key="2">
    <source>
        <dbReference type="ARBA" id="ARBA00012438"/>
    </source>
</evidence>
<feature type="region of interest" description="Disordered" evidence="6">
    <location>
        <begin position="1"/>
        <end position="20"/>
    </location>
</feature>
<dbReference type="InterPro" id="IPR000014">
    <property type="entry name" value="PAS"/>
</dbReference>
<sequence>MPTRSLMRVRPLSEDAPSLAPRGLSSRHFLKLVEDTGEVGFWSAGPRGDRLEASVGLIRILGLDPAAEIAIDALLDMIHPEDQSAHGDQFALLRSGQPVTREFRVVRPDRTQRWVRHRAEVLLGPDGKPAQAMGVMFDVTDCYDAMRAVRQRHDRLNALVAATAAVFWINGPDGEPREMPQWQALTGQSHADMAGEGWLDAVHPDDRARTAAAWMTAVAHAAPYNTDYRLLCADGVYRWFNARGAPMMNRDGSVREWVGVCLSVPGRNRYVPSRPEPASAAGRVGPDLPNPTAAQVRAARGMACLSKEELAKRANVSISTVVRLEDGNSAVRPRPETVTAVRRALEQSGVAFVLDAEGRPALREA</sequence>
<dbReference type="InterPro" id="IPR010982">
    <property type="entry name" value="Lambda_DNA-bd_dom_sf"/>
</dbReference>
<evidence type="ECO:0000259" key="7">
    <source>
        <dbReference type="PROSITE" id="PS50113"/>
    </source>
</evidence>
<dbReference type="PANTHER" id="PTHR43304">
    <property type="entry name" value="PHYTOCHROME-LIKE PROTEIN CPH1"/>
    <property type="match status" value="1"/>
</dbReference>
<dbReference type="CDD" id="cd00130">
    <property type="entry name" value="PAS"/>
    <property type="match status" value="2"/>
</dbReference>
<feature type="domain" description="PAC" evidence="7">
    <location>
        <begin position="99"/>
        <end position="151"/>
    </location>
</feature>
<feature type="domain" description="HTH cro/C1-type" evidence="8">
    <location>
        <begin position="296"/>
        <end position="352"/>
    </location>
</feature>
<comment type="catalytic activity">
    <reaction evidence="1">
        <text>ATP + protein L-histidine = ADP + protein N-phospho-L-histidine.</text>
        <dbReference type="EC" id="2.7.13.3"/>
    </reaction>
</comment>
<dbReference type="Gene3D" id="3.30.450.20">
    <property type="entry name" value="PAS domain"/>
    <property type="match status" value="2"/>
</dbReference>
<dbReference type="InterPro" id="IPR052162">
    <property type="entry name" value="Sensor_kinase/Photoreceptor"/>
</dbReference>
<dbReference type="Gene3D" id="1.10.260.40">
    <property type="entry name" value="lambda repressor-like DNA-binding domains"/>
    <property type="match status" value="1"/>
</dbReference>
<dbReference type="SUPFAM" id="SSF55785">
    <property type="entry name" value="PYP-like sensor domain (PAS domain)"/>
    <property type="match status" value="2"/>
</dbReference>
<dbReference type="SUPFAM" id="SSF47413">
    <property type="entry name" value="lambda repressor-like DNA-binding domains"/>
    <property type="match status" value="1"/>
</dbReference>
<dbReference type="OrthoDB" id="3782725at2"/>
<evidence type="ECO:0000256" key="4">
    <source>
        <dbReference type="ARBA" id="ARBA00022679"/>
    </source>
</evidence>
<accession>A0A564G1A2</accession>
<evidence type="ECO:0000313" key="9">
    <source>
        <dbReference type="EMBL" id="GJD55594.1"/>
    </source>
</evidence>
<name>A0A564G1A2_9HYPH</name>
<dbReference type="Gene3D" id="2.10.70.100">
    <property type="match status" value="1"/>
</dbReference>
<dbReference type="InterPro" id="IPR001387">
    <property type="entry name" value="Cro/C1-type_HTH"/>
</dbReference>
<dbReference type="PROSITE" id="PS50943">
    <property type="entry name" value="HTH_CROC1"/>
    <property type="match status" value="1"/>
</dbReference>
<dbReference type="SMART" id="SM00086">
    <property type="entry name" value="PAC"/>
    <property type="match status" value="2"/>
</dbReference>
<protein>
    <recommendedName>
        <fullName evidence="2">histidine kinase</fullName>
        <ecNumber evidence="2">2.7.13.3</ecNumber>
    </recommendedName>
</protein>
<dbReference type="InterPro" id="IPR035965">
    <property type="entry name" value="PAS-like_dom_sf"/>
</dbReference>
<dbReference type="EMBL" id="CABFVH010000024">
    <property type="protein sequence ID" value="VUF13806.1"/>
    <property type="molecule type" value="Genomic_DNA"/>
</dbReference>
<evidence type="ECO:0000256" key="5">
    <source>
        <dbReference type="ARBA" id="ARBA00022777"/>
    </source>
</evidence>
<dbReference type="NCBIfam" id="TIGR00229">
    <property type="entry name" value="sensory_box"/>
    <property type="match status" value="1"/>
</dbReference>
<proteinExistence type="predicted"/>
<evidence type="ECO:0000313" key="11">
    <source>
        <dbReference type="Proteomes" id="UP000401717"/>
    </source>
</evidence>
<dbReference type="InterPro" id="IPR000700">
    <property type="entry name" value="PAS-assoc_C"/>
</dbReference>